<dbReference type="SUPFAM" id="SSF90123">
    <property type="entry name" value="ABC transporter transmembrane region"/>
    <property type="match status" value="1"/>
</dbReference>
<dbReference type="EMBL" id="CAJVRM010000100">
    <property type="protein sequence ID" value="CAG8974321.1"/>
    <property type="molecule type" value="Genomic_DNA"/>
</dbReference>
<dbReference type="Gene3D" id="3.40.50.300">
    <property type="entry name" value="P-loop containing nucleotide triphosphate hydrolases"/>
    <property type="match status" value="1"/>
</dbReference>
<dbReference type="FunFam" id="1.20.1560.10:FF:000055">
    <property type="entry name" value="ABC multidrug transporter (Eurofung)"/>
    <property type="match status" value="1"/>
</dbReference>
<evidence type="ECO:0000256" key="1">
    <source>
        <dbReference type="ARBA" id="ARBA00004141"/>
    </source>
</evidence>
<comment type="caution">
    <text evidence="11">The sequence shown here is derived from an EMBL/GenBank/DDBJ whole genome shotgun (WGS) entry which is preliminary data.</text>
</comment>
<sequence length="618" mass="68400">MVVTLPMLLLSHLEHCKALSPSSILCTYLFFTLLLDIPRARTLGMSNQWMAASATLQATMVIKVSILLLDLQTKVRLMVRMDWDLSPEETSNVFSCRLFWWLNQLFQKGYSKSLALPNLYVLDEELASKTVGSKLEKAWNSRRNHTSEYSLAISLCEAFVWALMAPILPRLCLTGFIYSQTFLVQAVTNFLQQSSQVAPDYWGYGLIATYFFVYSGIALSNGWYWHKQYRLITMVRGSLVSLIYSKTLRMGAGLTSDAEATTLMSADVEQIVVGLRSLQEVWGGMLDLGVGLWLLYRQVSWAMFSMAGLTLVCTLGAAKTAQYASTRQNLWMDQTIKAIGPLKSIKMLGFEDRICSMVQGLRQRELKAMVHFRMATTCNISLAHVSVFLNSVVVLAAFLPIANRDGLLHDTNRIFNTLTLVSIMSEPLQSFLQALPKLAMAVGCISRIQAYLLTADHHDPRQCLDNKPSSSAIDASLQLKVKGPVNTFVVRNGHFGWVEGKSAVLRNVNATIPAGKLTLVVGPVGSGKTTLLHTLLGETVRIRGEVLHSRQAIAFCAQQPWLTNTTARKAIIGHSQEDPVWYDWVVKACALHRDFAGMGKGDQTLIGSSGAALSGGQK</sequence>
<evidence type="ECO:0000256" key="3">
    <source>
        <dbReference type="ARBA" id="ARBA00022692"/>
    </source>
</evidence>
<dbReference type="InterPro" id="IPR003439">
    <property type="entry name" value="ABC_transporter-like_ATP-bd"/>
</dbReference>
<evidence type="ECO:0000256" key="6">
    <source>
        <dbReference type="ARBA" id="ARBA00022989"/>
    </source>
</evidence>
<dbReference type="InterPro" id="IPR036640">
    <property type="entry name" value="ABC1_TM_sf"/>
</dbReference>
<comment type="subcellular location">
    <subcellularLocation>
        <location evidence="1">Membrane</location>
        <topology evidence="1">Multi-pass membrane protein</topology>
    </subcellularLocation>
</comment>
<dbReference type="Proteomes" id="UP000701801">
    <property type="component" value="Unassembled WGS sequence"/>
</dbReference>
<evidence type="ECO:0000256" key="2">
    <source>
        <dbReference type="ARBA" id="ARBA00022448"/>
    </source>
</evidence>
<dbReference type="GO" id="GO:0016020">
    <property type="term" value="C:membrane"/>
    <property type="evidence" value="ECO:0007669"/>
    <property type="project" value="UniProtKB-SubCell"/>
</dbReference>
<keyword evidence="6 8" id="KW-1133">Transmembrane helix</keyword>
<dbReference type="InterPro" id="IPR050173">
    <property type="entry name" value="ABC_transporter_C-like"/>
</dbReference>
<feature type="chain" id="PRO_5040421636" description="ABC transmembrane type-1 domain-containing protein" evidence="9">
    <location>
        <begin position="19"/>
        <end position="618"/>
    </location>
</feature>
<evidence type="ECO:0000259" key="10">
    <source>
        <dbReference type="PROSITE" id="PS50929"/>
    </source>
</evidence>
<keyword evidence="4" id="KW-0547">Nucleotide-binding</keyword>
<evidence type="ECO:0000256" key="8">
    <source>
        <dbReference type="SAM" id="Phobius"/>
    </source>
</evidence>
<dbReference type="Pfam" id="PF00005">
    <property type="entry name" value="ABC_tran"/>
    <property type="match status" value="1"/>
</dbReference>
<keyword evidence="12" id="KW-1185">Reference proteome</keyword>
<dbReference type="InterPro" id="IPR011527">
    <property type="entry name" value="ABC1_TM_dom"/>
</dbReference>
<dbReference type="PANTHER" id="PTHR24223:SF399">
    <property type="entry name" value="ABC TRANSPORTER ATNG"/>
    <property type="match status" value="1"/>
</dbReference>
<accession>A0A9N9LKN0</accession>
<evidence type="ECO:0000256" key="5">
    <source>
        <dbReference type="ARBA" id="ARBA00022840"/>
    </source>
</evidence>
<dbReference type="GO" id="GO:0140359">
    <property type="term" value="F:ABC-type transporter activity"/>
    <property type="evidence" value="ECO:0007669"/>
    <property type="project" value="InterPro"/>
</dbReference>
<keyword evidence="5" id="KW-0067">ATP-binding</keyword>
<evidence type="ECO:0000256" key="4">
    <source>
        <dbReference type="ARBA" id="ARBA00022741"/>
    </source>
</evidence>
<dbReference type="GO" id="GO:0005524">
    <property type="term" value="F:ATP binding"/>
    <property type="evidence" value="ECO:0007669"/>
    <property type="project" value="UniProtKB-KW"/>
</dbReference>
<proteinExistence type="predicted"/>
<feature type="domain" description="ABC transmembrane type-1" evidence="10">
    <location>
        <begin position="171"/>
        <end position="440"/>
    </location>
</feature>
<organism evidence="11 12">
    <name type="scientific">Hymenoscyphus albidus</name>
    <dbReference type="NCBI Taxonomy" id="595503"/>
    <lineage>
        <taxon>Eukaryota</taxon>
        <taxon>Fungi</taxon>
        <taxon>Dikarya</taxon>
        <taxon>Ascomycota</taxon>
        <taxon>Pezizomycotina</taxon>
        <taxon>Leotiomycetes</taxon>
        <taxon>Helotiales</taxon>
        <taxon>Helotiaceae</taxon>
        <taxon>Hymenoscyphus</taxon>
    </lineage>
</organism>
<evidence type="ECO:0000313" key="11">
    <source>
        <dbReference type="EMBL" id="CAG8974321.1"/>
    </source>
</evidence>
<keyword evidence="3 8" id="KW-0812">Transmembrane</keyword>
<dbReference type="PROSITE" id="PS50929">
    <property type="entry name" value="ABC_TM1F"/>
    <property type="match status" value="1"/>
</dbReference>
<feature type="transmembrane region" description="Helical" evidence="8">
    <location>
        <begin position="149"/>
        <end position="168"/>
    </location>
</feature>
<dbReference type="OrthoDB" id="6500128at2759"/>
<dbReference type="AlphaFoldDB" id="A0A9N9LKN0"/>
<protein>
    <recommendedName>
        <fullName evidence="10">ABC transmembrane type-1 domain-containing protein</fullName>
    </recommendedName>
</protein>
<keyword evidence="2" id="KW-0813">Transport</keyword>
<feature type="transmembrane region" description="Helical" evidence="8">
    <location>
        <begin position="49"/>
        <end position="71"/>
    </location>
</feature>
<name>A0A9N9LKN0_9HELO</name>
<dbReference type="SUPFAM" id="SSF52540">
    <property type="entry name" value="P-loop containing nucleoside triphosphate hydrolases"/>
    <property type="match status" value="1"/>
</dbReference>
<feature type="signal peptide" evidence="9">
    <location>
        <begin position="1"/>
        <end position="18"/>
    </location>
</feature>
<reference evidence="11" key="1">
    <citation type="submission" date="2021-07" db="EMBL/GenBank/DDBJ databases">
        <authorList>
            <person name="Durling M."/>
        </authorList>
    </citation>
    <scope>NUCLEOTIDE SEQUENCE</scope>
</reference>
<evidence type="ECO:0000256" key="9">
    <source>
        <dbReference type="SAM" id="SignalP"/>
    </source>
</evidence>
<evidence type="ECO:0000313" key="12">
    <source>
        <dbReference type="Proteomes" id="UP000701801"/>
    </source>
</evidence>
<keyword evidence="9" id="KW-0732">Signal</keyword>
<feature type="transmembrane region" description="Helical" evidence="8">
    <location>
        <begin position="382"/>
        <end position="402"/>
    </location>
</feature>
<dbReference type="PANTHER" id="PTHR24223">
    <property type="entry name" value="ATP-BINDING CASSETTE SUB-FAMILY C"/>
    <property type="match status" value="1"/>
</dbReference>
<dbReference type="GO" id="GO:0016887">
    <property type="term" value="F:ATP hydrolysis activity"/>
    <property type="evidence" value="ECO:0007669"/>
    <property type="project" value="InterPro"/>
</dbReference>
<evidence type="ECO:0000256" key="7">
    <source>
        <dbReference type="ARBA" id="ARBA00023136"/>
    </source>
</evidence>
<keyword evidence="7 8" id="KW-0472">Membrane</keyword>
<gene>
    <name evidence="11" type="ORF">HYALB_00006169</name>
</gene>
<dbReference type="InterPro" id="IPR027417">
    <property type="entry name" value="P-loop_NTPase"/>
</dbReference>
<dbReference type="Gene3D" id="1.20.1560.10">
    <property type="entry name" value="ABC transporter type 1, transmembrane domain"/>
    <property type="match status" value="1"/>
</dbReference>
<feature type="transmembrane region" description="Helical" evidence="8">
    <location>
        <begin position="201"/>
        <end position="224"/>
    </location>
</feature>